<dbReference type="InterPro" id="IPR055170">
    <property type="entry name" value="GFO_IDH_MocA-like_dom"/>
</dbReference>
<dbReference type="eggNOG" id="arCOG01622">
    <property type="taxonomic scope" value="Archaea"/>
</dbReference>
<evidence type="ECO:0000259" key="1">
    <source>
        <dbReference type="Pfam" id="PF01408"/>
    </source>
</evidence>
<dbReference type="InterPro" id="IPR000683">
    <property type="entry name" value="Gfo/Idh/MocA-like_OxRdtase_N"/>
</dbReference>
<dbReference type="PATRIC" id="fig|1227487.5.peg.3198"/>
<dbReference type="Pfam" id="PF22725">
    <property type="entry name" value="GFO_IDH_MocA_C3"/>
    <property type="match status" value="1"/>
</dbReference>
<dbReference type="AlphaFoldDB" id="M0CXX0"/>
<dbReference type="Proteomes" id="UP000011513">
    <property type="component" value="Unassembled WGS sequence"/>
</dbReference>
<proteinExistence type="predicted"/>
<dbReference type="EMBL" id="AOIV01000038">
    <property type="protein sequence ID" value="ELZ28045.1"/>
    <property type="molecule type" value="Genomic_DNA"/>
</dbReference>
<dbReference type="Gene3D" id="3.30.360.10">
    <property type="entry name" value="Dihydrodipicolinate Reductase, domain 2"/>
    <property type="match status" value="1"/>
</dbReference>
<name>M0CXX0_HALPD</name>
<gene>
    <name evidence="3" type="ORF">C474_16129</name>
</gene>
<dbReference type="PANTHER" id="PTHR43249">
    <property type="entry name" value="UDP-N-ACETYL-2-AMINO-2-DEOXY-D-GLUCURONATE OXIDASE"/>
    <property type="match status" value="1"/>
</dbReference>
<evidence type="ECO:0000259" key="2">
    <source>
        <dbReference type="Pfam" id="PF22725"/>
    </source>
</evidence>
<feature type="domain" description="GFO/IDH/MocA-like oxidoreductase" evidence="2">
    <location>
        <begin position="124"/>
        <end position="243"/>
    </location>
</feature>
<dbReference type="InParanoid" id="M0CXX0"/>
<reference evidence="3 4" key="1">
    <citation type="journal article" date="2014" name="PLoS Genet.">
        <title>Phylogenetically driven sequencing of extremely halophilic archaea reveals strategies for static and dynamic osmo-response.</title>
        <authorList>
            <person name="Becker E.A."/>
            <person name="Seitzer P.M."/>
            <person name="Tritt A."/>
            <person name="Larsen D."/>
            <person name="Krusor M."/>
            <person name="Yao A.I."/>
            <person name="Wu D."/>
            <person name="Madern D."/>
            <person name="Eisen J.A."/>
            <person name="Darling A.E."/>
            <person name="Facciotti M.T."/>
        </authorList>
    </citation>
    <scope>NUCLEOTIDE SEQUENCE [LARGE SCALE GENOMIC DNA]</scope>
    <source>
        <strain evidence="3 4">JCM 14848</strain>
    </source>
</reference>
<dbReference type="Gene3D" id="3.40.50.720">
    <property type="entry name" value="NAD(P)-binding Rossmann-like Domain"/>
    <property type="match status" value="1"/>
</dbReference>
<sequence length="324" mass="35464">MGGIGRHLAEEVRSHPRGAIGAVVDVNEENLAAAGEAFDLDESALYTDEAEMYAEKSLDAVVVATPPGFHFDQIRAAFDRDLHVLCEKPVVLDSAEAREVVRWVREEGHVLMAGYQRHLDPGFVAARDRWAEGDLDPTFATGSLTQDWRHHYEAGTNWRMDPDIGGGGHLFSVGTHVVESVLWMTGLTPVSVTAEMSFHDDGRRVDEQSAMTVRFDNGAIASFGDSGVVPRTMEHIHVWDEEGAVYLEGEDWGTRELSVINADGDRRTPDLSDAEARTKFEAFVDAVESGTEPPATAEDALRVTALLEAAYESARTGSRVDVDL</sequence>
<evidence type="ECO:0000313" key="3">
    <source>
        <dbReference type="EMBL" id="ELZ28045.1"/>
    </source>
</evidence>
<accession>M0CXX0</accession>
<dbReference type="SUPFAM" id="SSF51735">
    <property type="entry name" value="NAD(P)-binding Rossmann-fold domains"/>
    <property type="match status" value="1"/>
</dbReference>
<dbReference type="GO" id="GO:0000166">
    <property type="term" value="F:nucleotide binding"/>
    <property type="evidence" value="ECO:0007669"/>
    <property type="project" value="InterPro"/>
</dbReference>
<dbReference type="InterPro" id="IPR036291">
    <property type="entry name" value="NAD(P)-bd_dom_sf"/>
</dbReference>
<evidence type="ECO:0000313" key="4">
    <source>
        <dbReference type="Proteomes" id="UP000011513"/>
    </source>
</evidence>
<organism evidence="3 4">
    <name type="scientific">Halogeometricum pallidum JCM 14848</name>
    <dbReference type="NCBI Taxonomy" id="1227487"/>
    <lineage>
        <taxon>Archaea</taxon>
        <taxon>Methanobacteriati</taxon>
        <taxon>Methanobacteriota</taxon>
        <taxon>Stenosarchaea group</taxon>
        <taxon>Halobacteria</taxon>
        <taxon>Halobacteriales</taxon>
        <taxon>Haloferacaceae</taxon>
        <taxon>Halogeometricum</taxon>
    </lineage>
</organism>
<feature type="domain" description="Gfo/Idh/MocA-like oxidoreductase N-terminal" evidence="1">
    <location>
        <begin position="2"/>
        <end position="115"/>
    </location>
</feature>
<dbReference type="SUPFAM" id="SSF55347">
    <property type="entry name" value="Glyceraldehyde-3-phosphate dehydrogenase-like, C-terminal domain"/>
    <property type="match status" value="1"/>
</dbReference>
<keyword evidence="4" id="KW-1185">Reference proteome</keyword>
<comment type="caution">
    <text evidence="3">The sequence shown here is derived from an EMBL/GenBank/DDBJ whole genome shotgun (WGS) entry which is preliminary data.</text>
</comment>
<dbReference type="InterPro" id="IPR052515">
    <property type="entry name" value="Gfo/Idh/MocA_Oxidoreductase"/>
</dbReference>
<protein>
    <submittedName>
        <fullName evidence="3">Oxidoreductase domain-containing protein</fullName>
    </submittedName>
</protein>
<dbReference type="Pfam" id="PF01408">
    <property type="entry name" value="GFO_IDH_MocA"/>
    <property type="match status" value="1"/>
</dbReference>
<dbReference type="PANTHER" id="PTHR43249:SF1">
    <property type="entry name" value="D-GLUCOSIDE 3-DEHYDROGENASE"/>
    <property type="match status" value="1"/>
</dbReference>